<gene>
    <name evidence="2" type="ORF">INT45_001637</name>
</gene>
<proteinExistence type="predicted"/>
<feature type="region of interest" description="Disordered" evidence="1">
    <location>
        <begin position="35"/>
        <end position="72"/>
    </location>
</feature>
<keyword evidence="3" id="KW-1185">Reference proteome</keyword>
<organism evidence="2 3">
    <name type="scientific">Circinella minor</name>
    <dbReference type="NCBI Taxonomy" id="1195481"/>
    <lineage>
        <taxon>Eukaryota</taxon>
        <taxon>Fungi</taxon>
        <taxon>Fungi incertae sedis</taxon>
        <taxon>Mucoromycota</taxon>
        <taxon>Mucoromycotina</taxon>
        <taxon>Mucoromycetes</taxon>
        <taxon>Mucorales</taxon>
        <taxon>Lichtheimiaceae</taxon>
        <taxon>Circinella</taxon>
    </lineage>
</organism>
<accession>A0A8H7VI94</accession>
<reference evidence="2 3" key="1">
    <citation type="submission" date="2020-12" db="EMBL/GenBank/DDBJ databases">
        <title>Metabolic potential, ecology and presence of endohyphal bacteria is reflected in genomic diversity of Mucoromycotina.</title>
        <authorList>
            <person name="Muszewska A."/>
            <person name="Okrasinska A."/>
            <person name="Steczkiewicz K."/>
            <person name="Drgas O."/>
            <person name="Orlowska M."/>
            <person name="Perlinska-Lenart U."/>
            <person name="Aleksandrzak-Piekarczyk T."/>
            <person name="Szatraj K."/>
            <person name="Zielenkiewicz U."/>
            <person name="Pilsyk S."/>
            <person name="Malc E."/>
            <person name="Mieczkowski P."/>
            <person name="Kruszewska J.S."/>
            <person name="Biernat P."/>
            <person name="Pawlowska J."/>
        </authorList>
    </citation>
    <scope>NUCLEOTIDE SEQUENCE [LARGE SCALE GENOMIC DNA]</scope>
    <source>
        <strain evidence="2 3">CBS 142.35</strain>
    </source>
</reference>
<evidence type="ECO:0000313" key="2">
    <source>
        <dbReference type="EMBL" id="KAG2219892.1"/>
    </source>
</evidence>
<evidence type="ECO:0000313" key="3">
    <source>
        <dbReference type="Proteomes" id="UP000646827"/>
    </source>
</evidence>
<dbReference type="EMBL" id="JAEPRB010000160">
    <property type="protein sequence ID" value="KAG2219892.1"/>
    <property type="molecule type" value="Genomic_DNA"/>
</dbReference>
<dbReference type="Proteomes" id="UP000646827">
    <property type="component" value="Unassembled WGS sequence"/>
</dbReference>
<sequence>MFPRNVTELYNLRNVINILYKFRFATEAFVITPAVTPHPKSRGTRPFPSNDKRTKIPNPPEPFVKINQQLEH</sequence>
<evidence type="ECO:0000256" key="1">
    <source>
        <dbReference type="SAM" id="MobiDB-lite"/>
    </source>
</evidence>
<protein>
    <submittedName>
        <fullName evidence="2">Uncharacterized protein</fullName>
    </submittedName>
</protein>
<name>A0A8H7VI94_9FUNG</name>
<comment type="caution">
    <text evidence="2">The sequence shown here is derived from an EMBL/GenBank/DDBJ whole genome shotgun (WGS) entry which is preliminary data.</text>
</comment>
<dbReference type="AlphaFoldDB" id="A0A8H7VI94"/>